<dbReference type="Proteomes" id="UP000266328">
    <property type="component" value="Unassembled WGS sequence"/>
</dbReference>
<name>A0A398D380_9BACT</name>
<gene>
    <name evidence="1" type="ORF">SMC7_06965</name>
</gene>
<evidence type="ECO:0000313" key="1">
    <source>
        <dbReference type="EMBL" id="RIE05544.1"/>
    </source>
</evidence>
<organism evidence="1 2">
    <name type="scientific">Candidatus Cryosericum terrychapinii</name>
    <dbReference type="NCBI Taxonomy" id="2290919"/>
    <lineage>
        <taxon>Bacteria</taxon>
        <taxon>Pseudomonadati</taxon>
        <taxon>Caldisericota/Cryosericota group</taxon>
        <taxon>Candidatus Cryosericota</taxon>
        <taxon>Candidatus Cryosericia</taxon>
        <taxon>Candidatus Cryosericales</taxon>
        <taxon>Candidatus Cryosericaceae</taxon>
        <taxon>Candidatus Cryosericum</taxon>
    </lineage>
</organism>
<reference evidence="1 2" key="1">
    <citation type="submission" date="2018-09" db="EMBL/GenBank/DDBJ databases">
        <title>Discovery and Ecogenomic Context for Candidatus Cryosericales, a Global Caldiserica Order Active in Thawing Permafrost.</title>
        <authorList>
            <person name="Martinez M.A."/>
            <person name="Woodcroft B.J."/>
            <person name="Ignacio Espinoza J.C."/>
            <person name="Zayed A."/>
            <person name="Singleton C.M."/>
            <person name="Boyd J."/>
            <person name="Li Y.-F."/>
            <person name="Purvine S."/>
            <person name="Maughan H."/>
            <person name="Hodgkins S.B."/>
            <person name="Anderson D."/>
            <person name="Sederholm M."/>
            <person name="Temperton B."/>
            <person name="Saleska S.R."/>
            <person name="Tyson G.W."/>
            <person name="Rich V.I."/>
        </authorList>
    </citation>
    <scope>NUCLEOTIDE SEQUENCE [LARGE SCALE GENOMIC DNA]</scope>
    <source>
        <strain evidence="1 2">SMC7</strain>
    </source>
</reference>
<dbReference type="EMBL" id="QXIS01000035">
    <property type="protein sequence ID" value="RIE05544.1"/>
    <property type="molecule type" value="Genomic_DNA"/>
</dbReference>
<protein>
    <submittedName>
        <fullName evidence="1">Uncharacterized protein</fullName>
    </submittedName>
</protein>
<accession>A0A398D380</accession>
<comment type="caution">
    <text evidence="1">The sequence shown here is derived from an EMBL/GenBank/DDBJ whole genome shotgun (WGS) entry which is preliminary data.</text>
</comment>
<dbReference type="AlphaFoldDB" id="A0A398D380"/>
<sequence>MLALEEGEIVETGEAKALSMHPNPLLLRSSLSTLRNRMSLGVYHTLAAIGLIGEYSHEFLFDLRHLTFFGDA</sequence>
<keyword evidence="2" id="KW-1185">Reference proteome</keyword>
<evidence type="ECO:0000313" key="2">
    <source>
        <dbReference type="Proteomes" id="UP000266328"/>
    </source>
</evidence>
<proteinExistence type="predicted"/>